<protein>
    <submittedName>
        <fullName evidence="2">Uncharacterized protein</fullName>
    </submittedName>
</protein>
<evidence type="ECO:0000313" key="2">
    <source>
        <dbReference type="EMBL" id="RLN39328.1"/>
    </source>
</evidence>
<dbReference type="EMBL" id="PQIB02000001">
    <property type="protein sequence ID" value="RLN39328.1"/>
    <property type="molecule type" value="Genomic_DNA"/>
</dbReference>
<name>A0A3L6TJG8_PANMI</name>
<proteinExistence type="predicted"/>
<evidence type="ECO:0000313" key="3">
    <source>
        <dbReference type="Proteomes" id="UP000275267"/>
    </source>
</evidence>
<accession>A0A3L6TJG8</accession>
<gene>
    <name evidence="2" type="ORF">C2845_PM01G23410</name>
</gene>
<dbReference type="AlphaFoldDB" id="A0A3L6TJG8"/>
<organism evidence="2 3">
    <name type="scientific">Panicum miliaceum</name>
    <name type="common">Proso millet</name>
    <name type="synonym">Broomcorn millet</name>
    <dbReference type="NCBI Taxonomy" id="4540"/>
    <lineage>
        <taxon>Eukaryota</taxon>
        <taxon>Viridiplantae</taxon>
        <taxon>Streptophyta</taxon>
        <taxon>Embryophyta</taxon>
        <taxon>Tracheophyta</taxon>
        <taxon>Spermatophyta</taxon>
        <taxon>Magnoliopsida</taxon>
        <taxon>Liliopsida</taxon>
        <taxon>Poales</taxon>
        <taxon>Poaceae</taxon>
        <taxon>PACMAD clade</taxon>
        <taxon>Panicoideae</taxon>
        <taxon>Panicodae</taxon>
        <taxon>Paniceae</taxon>
        <taxon>Panicinae</taxon>
        <taxon>Panicum</taxon>
        <taxon>Panicum sect. Panicum</taxon>
    </lineage>
</organism>
<feature type="region of interest" description="Disordered" evidence="1">
    <location>
        <begin position="1"/>
        <end position="36"/>
    </location>
</feature>
<dbReference type="Proteomes" id="UP000275267">
    <property type="component" value="Unassembled WGS sequence"/>
</dbReference>
<sequence length="124" mass="13183">MRNTPAPRRDRALPPAPRRAAHRRVPTSPTPLQPRSPVFPASLLALSTLAAPCAAAPHCHSSAVEGEHASVGTTPPPPPIKATRAALHRHAELAEPPAPSPFFLLASTSTSYVLRQEQPVHRSP</sequence>
<comment type="caution">
    <text evidence="2">The sequence shown here is derived from an EMBL/GenBank/DDBJ whole genome shotgun (WGS) entry which is preliminary data.</text>
</comment>
<evidence type="ECO:0000256" key="1">
    <source>
        <dbReference type="SAM" id="MobiDB-lite"/>
    </source>
</evidence>
<reference evidence="3" key="1">
    <citation type="journal article" date="2019" name="Nat. Commun.">
        <title>The genome of broomcorn millet.</title>
        <authorList>
            <person name="Zou C."/>
            <person name="Miki D."/>
            <person name="Li D."/>
            <person name="Tang Q."/>
            <person name="Xiao L."/>
            <person name="Rajput S."/>
            <person name="Deng P."/>
            <person name="Jia W."/>
            <person name="Huang R."/>
            <person name="Zhang M."/>
            <person name="Sun Y."/>
            <person name="Hu J."/>
            <person name="Fu X."/>
            <person name="Schnable P.S."/>
            <person name="Li F."/>
            <person name="Zhang H."/>
            <person name="Feng B."/>
            <person name="Zhu X."/>
            <person name="Liu R."/>
            <person name="Schnable J.C."/>
            <person name="Zhu J.-K."/>
            <person name="Zhang H."/>
        </authorList>
    </citation>
    <scope>NUCLEOTIDE SEQUENCE [LARGE SCALE GENOMIC DNA]</scope>
</reference>
<keyword evidence="3" id="KW-1185">Reference proteome</keyword>